<dbReference type="InterPro" id="IPR026832">
    <property type="entry name" value="Asteroid"/>
</dbReference>
<dbReference type="PANTHER" id="PTHR15665">
    <property type="entry name" value="ASTEROID PROTEIN"/>
    <property type="match status" value="1"/>
</dbReference>
<dbReference type="PANTHER" id="PTHR15665:SF1">
    <property type="entry name" value="PROTEIN ASTEROID HOMOLOG 1"/>
    <property type="match status" value="1"/>
</dbReference>
<gene>
    <name evidence="1" type="ORF">WMY93_026044</name>
</gene>
<comment type="caution">
    <text evidence="1">The sequence shown here is derived from an EMBL/GenBank/DDBJ whole genome shotgun (WGS) entry which is preliminary data.</text>
</comment>
<evidence type="ECO:0000313" key="2">
    <source>
        <dbReference type="Proteomes" id="UP001460270"/>
    </source>
</evidence>
<dbReference type="EMBL" id="JBBPFD010000019">
    <property type="protein sequence ID" value="KAK7886423.1"/>
    <property type="molecule type" value="Genomic_DNA"/>
</dbReference>
<sequence length="181" mass="20774">MREPVTRAQFSSDFLDVLNFQRVGLSVVVDHKDKPSANLVSLPLRRVLYGLLLGKDGGRTVEERDREGLEVKYNQVQPDAELPFCVKTLQEQNLEQRRQVLLDALELEQFRFTASHLTLPLAATCYWLKKATPRPDESLLQALLIGWCKGDSLKSKADTDPDAKKSLDLDWCNWLNQWHRV</sequence>
<proteinExistence type="predicted"/>
<dbReference type="Proteomes" id="UP001460270">
    <property type="component" value="Unassembled WGS sequence"/>
</dbReference>
<protein>
    <submittedName>
        <fullName evidence="1">Uncharacterized protein</fullName>
    </submittedName>
</protein>
<accession>A0AAW0N6F5</accession>
<name>A0AAW0N6F5_9GOBI</name>
<evidence type="ECO:0000313" key="1">
    <source>
        <dbReference type="EMBL" id="KAK7886423.1"/>
    </source>
</evidence>
<keyword evidence="2" id="KW-1185">Reference proteome</keyword>
<dbReference type="AlphaFoldDB" id="A0AAW0N6F5"/>
<organism evidence="1 2">
    <name type="scientific">Mugilogobius chulae</name>
    <name type="common">yellowstripe goby</name>
    <dbReference type="NCBI Taxonomy" id="88201"/>
    <lineage>
        <taxon>Eukaryota</taxon>
        <taxon>Metazoa</taxon>
        <taxon>Chordata</taxon>
        <taxon>Craniata</taxon>
        <taxon>Vertebrata</taxon>
        <taxon>Euteleostomi</taxon>
        <taxon>Actinopterygii</taxon>
        <taxon>Neopterygii</taxon>
        <taxon>Teleostei</taxon>
        <taxon>Neoteleostei</taxon>
        <taxon>Acanthomorphata</taxon>
        <taxon>Gobiaria</taxon>
        <taxon>Gobiiformes</taxon>
        <taxon>Gobioidei</taxon>
        <taxon>Gobiidae</taxon>
        <taxon>Gobionellinae</taxon>
        <taxon>Mugilogobius</taxon>
    </lineage>
</organism>
<reference evidence="2" key="1">
    <citation type="submission" date="2024-04" db="EMBL/GenBank/DDBJ databases">
        <title>Salinicola lusitanus LLJ914,a marine bacterium isolated from the Okinawa Trough.</title>
        <authorList>
            <person name="Li J."/>
        </authorList>
    </citation>
    <scope>NUCLEOTIDE SEQUENCE [LARGE SCALE GENOMIC DNA]</scope>
</reference>